<dbReference type="Proteomes" id="UP000248764">
    <property type="component" value="Unassembled WGS sequence"/>
</dbReference>
<proteinExistence type="predicted"/>
<feature type="domain" description="Ribbon-helix-helix protein CopG" evidence="1">
    <location>
        <begin position="9"/>
        <end position="48"/>
    </location>
</feature>
<reference evidence="2 3" key="1">
    <citation type="submission" date="2018-01" db="EMBL/GenBank/DDBJ databases">
        <title>Draft genome sequence of Jiangella sp. GTF31.</title>
        <authorList>
            <person name="Sahin N."/>
            <person name="Ay H."/>
            <person name="Saygin H."/>
        </authorList>
    </citation>
    <scope>NUCLEOTIDE SEQUENCE [LARGE SCALE GENOMIC DNA]</scope>
    <source>
        <strain evidence="2 3">GTF31</strain>
    </source>
</reference>
<dbReference type="CDD" id="cd21631">
    <property type="entry name" value="RHH_CopG_NikR-like"/>
    <property type="match status" value="1"/>
</dbReference>
<dbReference type="Gene3D" id="1.10.1220.10">
    <property type="entry name" value="Met repressor-like"/>
    <property type="match status" value="1"/>
</dbReference>
<evidence type="ECO:0000259" key="1">
    <source>
        <dbReference type="Pfam" id="PF01402"/>
    </source>
</evidence>
<evidence type="ECO:0000313" key="2">
    <source>
        <dbReference type="EMBL" id="PZF86236.1"/>
    </source>
</evidence>
<keyword evidence="3" id="KW-1185">Reference proteome</keyword>
<dbReference type="EMBL" id="POTW01000003">
    <property type="protein sequence ID" value="PZF86236.1"/>
    <property type="molecule type" value="Genomic_DNA"/>
</dbReference>
<sequence length="77" mass="8738">MLCCMSSTRTQIYLTDEQRRRIDEVSRAEGVTLAEVVRRALDAYLDREVVSSDAVLASTFGADPTAHYPDRDEWDRG</sequence>
<comment type="caution">
    <text evidence="2">The sequence shown here is derived from an EMBL/GenBank/DDBJ whole genome shotgun (WGS) entry which is preliminary data.</text>
</comment>
<dbReference type="InterPro" id="IPR013321">
    <property type="entry name" value="Arc_rbn_hlx_hlx"/>
</dbReference>
<dbReference type="Pfam" id="PF01402">
    <property type="entry name" value="RHH_1"/>
    <property type="match status" value="1"/>
</dbReference>
<dbReference type="GO" id="GO:0006355">
    <property type="term" value="P:regulation of DNA-templated transcription"/>
    <property type="evidence" value="ECO:0007669"/>
    <property type="project" value="InterPro"/>
</dbReference>
<accession>A0A2W2CLM1</accession>
<protein>
    <recommendedName>
        <fullName evidence="1">Ribbon-helix-helix protein CopG domain-containing protein</fullName>
    </recommendedName>
</protein>
<evidence type="ECO:0000313" key="3">
    <source>
        <dbReference type="Proteomes" id="UP000248764"/>
    </source>
</evidence>
<name>A0A2W2CLM1_9ACTN</name>
<gene>
    <name evidence="2" type="ORF">C1I92_01685</name>
</gene>
<organism evidence="2 3">
    <name type="scientific">Jiangella anatolica</name>
    <dbReference type="NCBI Taxonomy" id="2670374"/>
    <lineage>
        <taxon>Bacteria</taxon>
        <taxon>Bacillati</taxon>
        <taxon>Actinomycetota</taxon>
        <taxon>Actinomycetes</taxon>
        <taxon>Jiangellales</taxon>
        <taxon>Jiangellaceae</taxon>
        <taxon>Jiangella</taxon>
    </lineage>
</organism>
<dbReference type="InterPro" id="IPR002145">
    <property type="entry name" value="CopG"/>
</dbReference>
<dbReference type="AlphaFoldDB" id="A0A2W2CLM1"/>